<comment type="caution">
    <text evidence="2">The sequence shown here is derived from an EMBL/GenBank/DDBJ whole genome shotgun (WGS) entry which is preliminary data.</text>
</comment>
<protein>
    <submittedName>
        <fullName evidence="2">Uncharacterized protein</fullName>
    </submittedName>
</protein>
<dbReference type="EMBL" id="JACVVK020000354">
    <property type="protein sequence ID" value="KAK7477246.1"/>
    <property type="molecule type" value="Genomic_DNA"/>
</dbReference>
<name>A0ABD0JQ93_9CAEN</name>
<reference evidence="2 3" key="1">
    <citation type="journal article" date="2023" name="Sci. Data">
        <title>Genome assembly of the Korean intertidal mud-creeper Batillaria attramentaria.</title>
        <authorList>
            <person name="Patra A.K."/>
            <person name="Ho P.T."/>
            <person name="Jun S."/>
            <person name="Lee S.J."/>
            <person name="Kim Y."/>
            <person name="Won Y.J."/>
        </authorList>
    </citation>
    <scope>NUCLEOTIDE SEQUENCE [LARGE SCALE GENOMIC DNA]</scope>
    <source>
        <strain evidence="2">Wonlab-2016</strain>
    </source>
</reference>
<feature type="region of interest" description="Disordered" evidence="1">
    <location>
        <begin position="1"/>
        <end position="24"/>
    </location>
</feature>
<proteinExistence type="predicted"/>
<organism evidence="2 3">
    <name type="scientific">Batillaria attramentaria</name>
    <dbReference type="NCBI Taxonomy" id="370345"/>
    <lineage>
        <taxon>Eukaryota</taxon>
        <taxon>Metazoa</taxon>
        <taxon>Spiralia</taxon>
        <taxon>Lophotrochozoa</taxon>
        <taxon>Mollusca</taxon>
        <taxon>Gastropoda</taxon>
        <taxon>Caenogastropoda</taxon>
        <taxon>Sorbeoconcha</taxon>
        <taxon>Cerithioidea</taxon>
        <taxon>Batillariidae</taxon>
        <taxon>Batillaria</taxon>
    </lineage>
</organism>
<evidence type="ECO:0000313" key="2">
    <source>
        <dbReference type="EMBL" id="KAK7477246.1"/>
    </source>
</evidence>
<gene>
    <name evidence="2" type="ORF">BaRGS_00031434</name>
</gene>
<sequence length="80" mass="8914">MVSGGRVLRIKARRGAGGGNSSDRSVARVWEADGKLRVNGTHAVLCQGETPPIYTSTRDVRRYKLIYPLKQEMSQCQDKH</sequence>
<evidence type="ECO:0000313" key="3">
    <source>
        <dbReference type="Proteomes" id="UP001519460"/>
    </source>
</evidence>
<evidence type="ECO:0000256" key="1">
    <source>
        <dbReference type="SAM" id="MobiDB-lite"/>
    </source>
</evidence>
<dbReference type="Proteomes" id="UP001519460">
    <property type="component" value="Unassembled WGS sequence"/>
</dbReference>
<keyword evidence="3" id="KW-1185">Reference proteome</keyword>
<dbReference type="AlphaFoldDB" id="A0ABD0JQ93"/>
<accession>A0ABD0JQ93</accession>